<name>A0A7Z7J5E1_XANCH</name>
<comment type="caution">
    <text evidence="1">The sequence shown here is derived from an EMBL/GenBank/DDBJ whole genome shotgun (WGS) entry which is preliminary data.</text>
</comment>
<reference evidence="1 2" key="1">
    <citation type="submission" date="2017-10" db="EMBL/GenBank/DDBJ databases">
        <authorList>
            <person name="Regsiter A."/>
            <person name="William W."/>
        </authorList>
    </citation>
    <scope>NUCLEOTIDE SEQUENCE [LARGE SCALE GENOMIC DNA]</scope>
    <source>
        <strain evidence="1 2">CFBP6991</strain>
    </source>
</reference>
<evidence type="ECO:0000313" key="1">
    <source>
        <dbReference type="EMBL" id="SOO26538.1"/>
    </source>
</evidence>
<organism evidence="1 2">
    <name type="scientific">Xanthomonas campestris pv. phaseoli</name>
    <dbReference type="NCBI Taxonomy" id="317013"/>
    <lineage>
        <taxon>Bacteria</taxon>
        <taxon>Pseudomonadati</taxon>
        <taxon>Pseudomonadota</taxon>
        <taxon>Gammaproteobacteria</taxon>
        <taxon>Lysobacterales</taxon>
        <taxon>Lysobacteraceae</taxon>
        <taxon>Xanthomonas</taxon>
    </lineage>
</organism>
<accession>A0A7Z7J5E1</accession>
<dbReference type="EMBL" id="OCZC01000085">
    <property type="protein sequence ID" value="SOO26538.1"/>
    <property type="molecule type" value="Genomic_DNA"/>
</dbReference>
<gene>
    <name evidence="1" type="ORF">XFF6991_570103</name>
</gene>
<protein>
    <submittedName>
        <fullName evidence="1">Uncharacterized protein</fullName>
    </submittedName>
</protein>
<evidence type="ECO:0000313" key="2">
    <source>
        <dbReference type="Proteomes" id="UP000234345"/>
    </source>
</evidence>
<sequence>MFDTMLAHAAKGSSAAWPWSCGRGVGAARAAILGRPCVRAGRLFMGAAGLNDRGRKRLKPDVGAVSVWGVCGYNASSAVTALGRVLAQGQAGDVERACVLGTAAWRRRHRCTAWILCARTWASGCDPATARAERPVS</sequence>
<dbReference type="AlphaFoldDB" id="A0A7Z7J5E1"/>
<dbReference type="Proteomes" id="UP000234345">
    <property type="component" value="Unassembled WGS sequence"/>
</dbReference>
<proteinExistence type="predicted"/>